<evidence type="ECO:0000256" key="1">
    <source>
        <dbReference type="SAM" id="MobiDB-lite"/>
    </source>
</evidence>
<dbReference type="AlphaFoldDB" id="A0A0A0KZX0"/>
<name>A0A0A0KZX0_CUCSA</name>
<evidence type="ECO:0000313" key="2">
    <source>
        <dbReference type="EMBL" id="KGN55260.1"/>
    </source>
</evidence>
<accession>A0A0A0KZX0</accession>
<keyword evidence="3" id="KW-1185">Reference proteome</keyword>
<proteinExistence type="predicted"/>
<reference evidence="2 3" key="3">
    <citation type="journal article" date="2010" name="BMC Genomics">
        <title>Transcriptome sequencing and comparative analysis of cucumber flowers with different sex types.</title>
        <authorList>
            <person name="Guo S."/>
            <person name="Zheng Y."/>
            <person name="Joung J.G."/>
            <person name="Liu S."/>
            <person name="Zhang Z."/>
            <person name="Crasta O.R."/>
            <person name="Sobral B.W."/>
            <person name="Xu Y."/>
            <person name="Huang S."/>
            <person name="Fei Z."/>
        </authorList>
    </citation>
    <scope>NUCLEOTIDE SEQUENCE [LARGE SCALE GENOMIC DNA]</scope>
    <source>
        <strain evidence="3">cv. 9930</strain>
    </source>
</reference>
<protein>
    <submittedName>
        <fullName evidence="2">Uncharacterized protein</fullName>
    </submittedName>
</protein>
<dbReference type="Gramene" id="KGN55260">
    <property type="protein sequence ID" value="KGN55260"/>
    <property type="gene ID" value="Csa_4G642410"/>
</dbReference>
<sequence length="60" mass="6605">MAVIRERIIRNGVSHRNSNGPPATENGGVGRNPLLAAFVRNKSTRVRKQQRIGEGNLKIV</sequence>
<evidence type="ECO:0000313" key="3">
    <source>
        <dbReference type="Proteomes" id="UP000029981"/>
    </source>
</evidence>
<feature type="region of interest" description="Disordered" evidence="1">
    <location>
        <begin position="9"/>
        <end position="31"/>
    </location>
</feature>
<organism evidence="2 3">
    <name type="scientific">Cucumis sativus</name>
    <name type="common">Cucumber</name>
    <dbReference type="NCBI Taxonomy" id="3659"/>
    <lineage>
        <taxon>Eukaryota</taxon>
        <taxon>Viridiplantae</taxon>
        <taxon>Streptophyta</taxon>
        <taxon>Embryophyta</taxon>
        <taxon>Tracheophyta</taxon>
        <taxon>Spermatophyta</taxon>
        <taxon>Magnoliopsida</taxon>
        <taxon>eudicotyledons</taxon>
        <taxon>Gunneridae</taxon>
        <taxon>Pentapetalae</taxon>
        <taxon>rosids</taxon>
        <taxon>fabids</taxon>
        <taxon>Cucurbitales</taxon>
        <taxon>Cucurbitaceae</taxon>
        <taxon>Benincaseae</taxon>
        <taxon>Cucumis</taxon>
    </lineage>
</organism>
<dbReference type="EMBL" id="CM002925">
    <property type="protein sequence ID" value="KGN55260.1"/>
    <property type="molecule type" value="Genomic_DNA"/>
</dbReference>
<reference evidence="2 3" key="1">
    <citation type="journal article" date="2009" name="Nat. Genet.">
        <title>The genome of the cucumber, Cucumis sativus L.</title>
        <authorList>
            <person name="Huang S."/>
            <person name="Li R."/>
            <person name="Zhang Z."/>
            <person name="Li L."/>
            <person name="Gu X."/>
            <person name="Fan W."/>
            <person name="Lucas W.J."/>
            <person name="Wang X."/>
            <person name="Xie B."/>
            <person name="Ni P."/>
            <person name="Ren Y."/>
            <person name="Zhu H."/>
            <person name="Li J."/>
            <person name="Lin K."/>
            <person name="Jin W."/>
            <person name="Fei Z."/>
            <person name="Li G."/>
            <person name="Staub J."/>
            <person name="Kilian A."/>
            <person name="van der Vossen E.A."/>
            <person name="Wu Y."/>
            <person name="Guo J."/>
            <person name="He J."/>
            <person name="Jia Z."/>
            <person name="Ren Y."/>
            <person name="Tian G."/>
            <person name="Lu Y."/>
            <person name="Ruan J."/>
            <person name="Qian W."/>
            <person name="Wang M."/>
            <person name="Huang Q."/>
            <person name="Li B."/>
            <person name="Xuan Z."/>
            <person name="Cao J."/>
            <person name="Asan"/>
            <person name="Wu Z."/>
            <person name="Zhang J."/>
            <person name="Cai Q."/>
            <person name="Bai Y."/>
            <person name="Zhao B."/>
            <person name="Han Y."/>
            <person name="Li Y."/>
            <person name="Li X."/>
            <person name="Wang S."/>
            <person name="Shi Q."/>
            <person name="Liu S."/>
            <person name="Cho W.K."/>
            <person name="Kim J.Y."/>
            <person name="Xu Y."/>
            <person name="Heller-Uszynska K."/>
            <person name="Miao H."/>
            <person name="Cheng Z."/>
            <person name="Zhang S."/>
            <person name="Wu J."/>
            <person name="Yang Y."/>
            <person name="Kang H."/>
            <person name="Li M."/>
            <person name="Liang H."/>
            <person name="Ren X."/>
            <person name="Shi Z."/>
            <person name="Wen M."/>
            <person name="Jian M."/>
            <person name="Yang H."/>
            <person name="Zhang G."/>
            <person name="Yang Z."/>
            <person name="Chen R."/>
            <person name="Liu S."/>
            <person name="Li J."/>
            <person name="Ma L."/>
            <person name="Liu H."/>
            <person name="Zhou Y."/>
            <person name="Zhao J."/>
            <person name="Fang X."/>
            <person name="Li G."/>
            <person name="Fang L."/>
            <person name="Li Y."/>
            <person name="Liu D."/>
            <person name="Zheng H."/>
            <person name="Zhang Y."/>
            <person name="Qin N."/>
            <person name="Li Z."/>
            <person name="Yang G."/>
            <person name="Yang S."/>
            <person name="Bolund L."/>
            <person name="Kristiansen K."/>
            <person name="Zheng H."/>
            <person name="Li S."/>
            <person name="Zhang X."/>
            <person name="Yang H."/>
            <person name="Wang J."/>
            <person name="Sun R."/>
            <person name="Zhang B."/>
            <person name="Jiang S."/>
            <person name="Wang J."/>
            <person name="Du Y."/>
            <person name="Li S."/>
        </authorList>
    </citation>
    <scope>NUCLEOTIDE SEQUENCE [LARGE SCALE GENOMIC DNA]</scope>
    <source>
        <strain evidence="3">cv. 9930</strain>
    </source>
</reference>
<reference evidence="2 3" key="4">
    <citation type="journal article" date="2011" name="BMC Genomics">
        <title>RNA-Seq improves annotation of protein-coding genes in the cucumber genome.</title>
        <authorList>
            <person name="Li Z."/>
            <person name="Zhang Z."/>
            <person name="Yan P."/>
            <person name="Huang S."/>
            <person name="Fei Z."/>
            <person name="Lin K."/>
        </authorList>
    </citation>
    <scope>NUCLEOTIDE SEQUENCE [LARGE SCALE GENOMIC DNA]</scope>
    <source>
        <strain evidence="3">cv. 9930</strain>
    </source>
</reference>
<dbReference type="Proteomes" id="UP000029981">
    <property type="component" value="Chromosome 4"/>
</dbReference>
<reference evidence="2 3" key="2">
    <citation type="journal article" date="2009" name="PLoS ONE">
        <title>An integrated genetic and cytogenetic map of the cucumber genome.</title>
        <authorList>
            <person name="Ren Y."/>
            <person name="Zhang Z."/>
            <person name="Liu J."/>
            <person name="Staub J.E."/>
            <person name="Han Y."/>
            <person name="Cheng Z."/>
            <person name="Li X."/>
            <person name="Lu J."/>
            <person name="Miao H."/>
            <person name="Kang H."/>
            <person name="Xie B."/>
            <person name="Gu X."/>
            <person name="Wang X."/>
            <person name="Du Y."/>
            <person name="Jin W."/>
            <person name="Huang S."/>
        </authorList>
    </citation>
    <scope>NUCLEOTIDE SEQUENCE [LARGE SCALE GENOMIC DNA]</scope>
    <source>
        <strain evidence="3">cv. 9930</strain>
    </source>
</reference>
<gene>
    <name evidence="2" type="ORF">Csa_4G642410</name>
</gene>